<dbReference type="EMBL" id="CAJNDS010000050">
    <property type="protein sequence ID" value="CAE6935278.1"/>
    <property type="molecule type" value="Genomic_DNA"/>
</dbReference>
<feature type="chain" id="PRO_5032847200" evidence="2">
    <location>
        <begin position="26"/>
        <end position="408"/>
    </location>
</feature>
<name>A0A812H4X0_9DINO</name>
<accession>A0A812H4X0</accession>
<evidence type="ECO:0000256" key="2">
    <source>
        <dbReference type="SAM" id="SignalP"/>
    </source>
</evidence>
<organism evidence="3 4">
    <name type="scientific">Symbiodinium natans</name>
    <dbReference type="NCBI Taxonomy" id="878477"/>
    <lineage>
        <taxon>Eukaryota</taxon>
        <taxon>Sar</taxon>
        <taxon>Alveolata</taxon>
        <taxon>Dinophyceae</taxon>
        <taxon>Suessiales</taxon>
        <taxon>Symbiodiniaceae</taxon>
        <taxon>Symbiodinium</taxon>
    </lineage>
</organism>
<gene>
    <name evidence="3" type="ORF">SNAT2548_LOCUS1006</name>
</gene>
<sequence length="408" mass="44075">MPNMTSCRMLSFTAYWSGSIGLLVAAPPCRDYSILKLAPGGPPPCRSPEHMDGLPSNSPKLQHRALESKTIHLRCHELCRAVAASGGIWVLENPPTSMAWLEPSCQQLLQSASAHVVHVDACTHGCMWSKAWAFASNSPHIQPLQSSCRHTFQHASIRGKRDQAGNFISSQTAEYPASLAQALLGCFGFLWPQPGGPAEAIPDSPPPQTHMASSGPKAPICNGAGLRSCADCSMPSHKASPLKPLSSVLQKWCLDGDRYKRITAHLAQGKPEHPVSETEQEALMEEVALALHMHPSVACQTEEGQPFRLSLLAHLAQLTADIDRHLPSILQEGVPTGIFEPIPSSHQWPSVDGGHPLDRCLKECDSNWKNAEAQPGLLQQLIDEEIAQGWVAEVHGGEAAARLRGPRA</sequence>
<evidence type="ECO:0000256" key="1">
    <source>
        <dbReference type="SAM" id="MobiDB-lite"/>
    </source>
</evidence>
<comment type="caution">
    <text evidence="3">The sequence shown here is derived from an EMBL/GenBank/DDBJ whole genome shotgun (WGS) entry which is preliminary data.</text>
</comment>
<feature type="signal peptide" evidence="2">
    <location>
        <begin position="1"/>
        <end position="25"/>
    </location>
</feature>
<dbReference type="AlphaFoldDB" id="A0A812H4X0"/>
<proteinExistence type="predicted"/>
<evidence type="ECO:0000313" key="3">
    <source>
        <dbReference type="EMBL" id="CAE6935278.1"/>
    </source>
</evidence>
<reference evidence="3" key="1">
    <citation type="submission" date="2021-02" db="EMBL/GenBank/DDBJ databases">
        <authorList>
            <person name="Dougan E. K."/>
            <person name="Rhodes N."/>
            <person name="Thang M."/>
            <person name="Chan C."/>
        </authorList>
    </citation>
    <scope>NUCLEOTIDE SEQUENCE</scope>
</reference>
<keyword evidence="2" id="KW-0732">Signal</keyword>
<feature type="region of interest" description="Disordered" evidence="1">
    <location>
        <begin position="197"/>
        <end position="217"/>
    </location>
</feature>
<dbReference type="Proteomes" id="UP000604046">
    <property type="component" value="Unassembled WGS sequence"/>
</dbReference>
<protein>
    <submittedName>
        <fullName evidence="3">Uncharacterized protein</fullName>
    </submittedName>
</protein>
<dbReference type="OrthoDB" id="442214at2759"/>
<keyword evidence="4" id="KW-1185">Reference proteome</keyword>
<evidence type="ECO:0000313" key="4">
    <source>
        <dbReference type="Proteomes" id="UP000604046"/>
    </source>
</evidence>